<sequence length="52" mass="5914">MQGSTYLIAAYAIFWVGLFAYLIFVTLRIRSVQTELAAVEALVLEHQPKEEL</sequence>
<keyword evidence="1" id="KW-0812">Transmembrane</keyword>
<dbReference type="NCBIfam" id="TIGR04391">
    <property type="entry name" value="CcmD_alt_fam"/>
    <property type="match status" value="1"/>
</dbReference>
<organism evidence="2 3">
    <name type="scientific">Tengunoibacter tsumagoiensis</name>
    <dbReference type="NCBI Taxonomy" id="2014871"/>
    <lineage>
        <taxon>Bacteria</taxon>
        <taxon>Bacillati</taxon>
        <taxon>Chloroflexota</taxon>
        <taxon>Ktedonobacteria</taxon>
        <taxon>Ktedonobacterales</taxon>
        <taxon>Dictyobacteraceae</taxon>
        <taxon>Tengunoibacter</taxon>
    </lineage>
</organism>
<dbReference type="InterPro" id="IPR030888">
    <property type="entry name" value="Put_ccm"/>
</dbReference>
<dbReference type="RefSeq" id="WP_126581783.1">
    <property type="nucleotide sequence ID" value="NZ_BIFR01000001.1"/>
</dbReference>
<evidence type="ECO:0000256" key="1">
    <source>
        <dbReference type="SAM" id="Phobius"/>
    </source>
</evidence>
<keyword evidence="1" id="KW-1133">Transmembrane helix</keyword>
<keyword evidence="1" id="KW-0472">Membrane</keyword>
<dbReference type="EMBL" id="BIFR01000001">
    <property type="protein sequence ID" value="GCE14371.1"/>
    <property type="molecule type" value="Genomic_DNA"/>
</dbReference>
<dbReference type="Proteomes" id="UP000287352">
    <property type="component" value="Unassembled WGS sequence"/>
</dbReference>
<feature type="transmembrane region" description="Helical" evidence="1">
    <location>
        <begin position="6"/>
        <end position="27"/>
    </location>
</feature>
<keyword evidence="3" id="KW-1185">Reference proteome</keyword>
<evidence type="ECO:0008006" key="4">
    <source>
        <dbReference type="Google" id="ProtNLM"/>
    </source>
</evidence>
<proteinExistence type="predicted"/>
<dbReference type="OrthoDB" id="166168at2"/>
<comment type="caution">
    <text evidence="2">The sequence shown here is derived from an EMBL/GenBank/DDBJ whole genome shotgun (WGS) entry which is preliminary data.</text>
</comment>
<accession>A0A402A5T0</accession>
<protein>
    <recommendedName>
        <fullName evidence="4">CcmD family protein</fullName>
    </recommendedName>
</protein>
<gene>
    <name evidence="2" type="ORF">KTT_42300</name>
</gene>
<name>A0A402A5T0_9CHLR</name>
<evidence type="ECO:0000313" key="3">
    <source>
        <dbReference type="Proteomes" id="UP000287352"/>
    </source>
</evidence>
<dbReference type="AlphaFoldDB" id="A0A402A5T0"/>
<evidence type="ECO:0000313" key="2">
    <source>
        <dbReference type="EMBL" id="GCE14371.1"/>
    </source>
</evidence>
<reference evidence="3" key="1">
    <citation type="submission" date="2018-12" db="EMBL/GenBank/DDBJ databases">
        <title>Tengunoibacter tsumagoiensis gen. nov., sp. nov., Dictyobacter kobayashii sp. nov., D. alpinus sp. nov., and D. joshuensis sp. nov. and description of Dictyobacteraceae fam. nov. within the order Ktedonobacterales isolated from Tengu-no-mugimeshi.</title>
        <authorList>
            <person name="Wang C.M."/>
            <person name="Zheng Y."/>
            <person name="Sakai Y."/>
            <person name="Toyoda A."/>
            <person name="Minakuchi Y."/>
            <person name="Abe K."/>
            <person name="Yokota A."/>
            <person name="Yabe S."/>
        </authorList>
    </citation>
    <scope>NUCLEOTIDE SEQUENCE [LARGE SCALE GENOMIC DNA]</scope>
    <source>
        <strain evidence="3">Uno3</strain>
    </source>
</reference>